<evidence type="ECO:0000256" key="1">
    <source>
        <dbReference type="SAM" id="Phobius"/>
    </source>
</evidence>
<gene>
    <name evidence="2" type="ORF">Tco_1042760</name>
</gene>
<feature type="transmembrane region" description="Helical" evidence="1">
    <location>
        <begin position="44"/>
        <end position="72"/>
    </location>
</feature>
<organism evidence="2 3">
    <name type="scientific">Tanacetum coccineum</name>
    <dbReference type="NCBI Taxonomy" id="301880"/>
    <lineage>
        <taxon>Eukaryota</taxon>
        <taxon>Viridiplantae</taxon>
        <taxon>Streptophyta</taxon>
        <taxon>Embryophyta</taxon>
        <taxon>Tracheophyta</taxon>
        <taxon>Spermatophyta</taxon>
        <taxon>Magnoliopsida</taxon>
        <taxon>eudicotyledons</taxon>
        <taxon>Gunneridae</taxon>
        <taxon>Pentapetalae</taxon>
        <taxon>asterids</taxon>
        <taxon>campanulids</taxon>
        <taxon>Asterales</taxon>
        <taxon>Asteraceae</taxon>
        <taxon>Asteroideae</taxon>
        <taxon>Anthemideae</taxon>
        <taxon>Anthemidinae</taxon>
        <taxon>Tanacetum</taxon>
    </lineage>
</organism>
<proteinExistence type="predicted"/>
<protein>
    <submittedName>
        <fullName evidence="2">Uncharacterized protein</fullName>
    </submittedName>
</protein>
<sequence length="118" mass="12513">MMTSKLLSLIGIRSISKVPGLMTHLVASLTLDSASRGGSMSPDSFLPSILLVVVIVVMAVVSVVVVVAVGGVPSILKLSFMVIGFLYIRTMLLVHASVNHLGLCWQLLPELPVMLSDN</sequence>
<dbReference type="Proteomes" id="UP001151760">
    <property type="component" value="Unassembled WGS sequence"/>
</dbReference>
<reference evidence="2" key="1">
    <citation type="journal article" date="2022" name="Int. J. Mol. Sci.">
        <title>Draft Genome of Tanacetum Coccineum: Genomic Comparison of Closely Related Tanacetum-Family Plants.</title>
        <authorList>
            <person name="Yamashiro T."/>
            <person name="Shiraishi A."/>
            <person name="Nakayama K."/>
            <person name="Satake H."/>
        </authorList>
    </citation>
    <scope>NUCLEOTIDE SEQUENCE</scope>
</reference>
<keyword evidence="1" id="KW-0812">Transmembrane</keyword>
<reference evidence="2" key="2">
    <citation type="submission" date="2022-01" db="EMBL/GenBank/DDBJ databases">
        <authorList>
            <person name="Yamashiro T."/>
            <person name="Shiraishi A."/>
            <person name="Satake H."/>
            <person name="Nakayama K."/>
        </authorList>
    </citation>
    <scope>NUCLEOTIDE SEQUENCE</scope>
</reference>
<dbReference type="EMBL" id="BQNB010018588">
    <property type="protein sequence ID" value="GJT76035.1"/>
    <property type="molecule type" value="Genomic_DNA"/>
</dbReference>
<keyword evidence="3" id="KW-1185">Reference proteome</keyword>
<keyword evidence="1" id="KW-0472">Membrane</keyword>
<keyword evidence="1" id="KW-1133">Transmembrane helix</keyword>
<accession>A0ABQ5GLC6</accession>
<name>A0ABQ5GLC6_9ASTR</name>
<comment type="caution">
    <text evidence="2">The sequence shown here is derived from an EMBL/GenBank/DDBJ whole genome shotgun (WGS) entry which is preliminary data.</text>
</comment>
<evidence type="ECO:0000313" key="3">
    <source>
        <dbReference type="Proteomes" id="UP001151760"/>
    </source>
</evidence>
<evidence type="ECO:0000313" key="2">
    <source>
        <dbReference type="EMBL" id="GJT76035.1"/>
    </source>
</evidence>